<protein>
    <submittedName>
        <fullName evidence="1">Uncharacterized protein</fullName>
    </submittedName>
</protein>
<evidence type="ECO:0000313" key="1">
    <source>
        <dbReference type="EMBL" id="GGF87049.1"/>
    </source>
</evidence>
<gene>
    <name evidence="1" type="ORF">GCM10010913_05660</name>
</gene>
<proteinExistence type="predicted"/>
<evidence type="ECO:0000313" key="2">
    <source>
        <dbReference type="Proteomes" id="UP000608420"/>
    </source>
</evidence>
<name>A0ABQ1VQ16_9BACL</name>
<organism evidence="1 2">
    <name type="scientific">Paenibacillus aceti</name>
    <dbReference type="NCBI Taxonomy" id="1820010"/>
    <lineage>
        <taxon>Bacteria</taxon>
        <taxon>Bacillati</taxon>
        <taxon>Bacillota</taxon>
        <taxon>Bacilli</taxon>
        <taxon>Bacillales</taxon>
        <taxon>Paenibacillaceae</taxon>
        <taxon>Paenibacillus</taxon>
    </lineage>
</organism>
<sequence length="121" mass="14378">MLEYEFRLDDILEEMAFNDKKHFSPHYICALSGIADLKIVTQYLLSQVNRKLKVYYEVECPEGDSDFLVDSPVEIISELRRCSVCGIEYRPDPDRVWVSFDFLPQYKDYVKKKKVRQVSHF</sequence>
<accession>A0ABQ1VQ16</accession>
<keyword evidence="2" id="KW-1185">Reference proteome</keyword>
<dbReference type="EMBL" id="BMIW01000003">
    <property type="protein sequence ID" value="GGF87049.1"/>
    <property type="molecule type" value="Genomic_DNA"/>
</dbReference>
<dbReference type="Proteomes" id="UP000608420">
    <property type="component" value="Unassembled WGS sequence"/>
</dbReference>
<reference evidence="2" key="1">
    <citation type="journal article" date="2019" name="Int. J. Syst. Evol. Microbiol.">
        <title>The Global Catalogue of Microorganisms (GCM) 10K type strain sequencing project: providing services to taxonomists for standard genome sequencing and annotation.</title>
        <authorList>
            <consortium name="The Broad Institute Genomics Platform"/>
            <consortium name="The Broad Institute Genome Sequencing Center for Infectious Disease"/>
            <person name="Wu L."/>
            <person name="Ma J."/>
        </authorList>
    </citation>
    <scope>NUCLEOTIDE SEQUENCE [LARGE SCALE GENOMIC DNA]</scope>
    <source>
        <strain evidence="2">CGMCC 1.15420</strain>
    </source>
</reference>
<dbReference type="RefSeq" id="WP_120462512.1">
    <property type="nucleotide sequence ID" value="NZ_BMIW01000003.1"/>
</dbReference>
<comment type="caution">
    <text evidence="1">The sequence shown here is derived from an EMBL/GenBank/DDBJ whole genome shotgun (WGS) entry which is preliminary data.</text>
</comment>